<keyword evidence="2" id="KW-1185">Reference proteome</keyword>
<comment type="caution">
    <text evidence="1">The sequence shown here is derived from an EMBL/GenBank/DDBJ whole genome shotgun (WGS) entry which is preliminary data.</text>
</comment>
<dbReference type="AlphaFoldDB" id="A0A1A6GGW9"/>
<proteinExistence type="predicted"/>
<reference evidence="1 2" key="1">
    <citation type="submission" date="2016-06" db="EMBL/GenBank/DDBJ databases">
        <title>The Draft Genome Sequence and Annotation of the Desert Woodrat Neotoma lepida.</title>
        <authorList>
            <person name="Campbell M."/>
            <person name="Oakeson K.F."/>
            <person name="Yandell M."/>
            <person name="Halpert J.R."/>
            <person name="Dearing D."/>
        </authorList>
    </citation>
    <scope>NUCLEOTIDE SEQUENCE [LARGE SCALE GENOMIC DNA]</scope>
    <source>
        <strain evidence="1">417</strain>
        <tissue evidence="1">Liver</tissue>
    </source>
</reference>
<gene>
    <name evidence="1" type="ORF">A6R68_05942</name>
</gene>
<organism evidence="1 2">
    <name type="scientific">Neotoma lepida</name>
    <name type="common">Desert woodrat</name>
    <dbReference type="NCBI Taxonomy" id="56216"/>
    <lineage>
        <taxon>Eukaryota</taxon>
        <taxon>Metazoa</taxon>
        <taxon>Chordata</taxon>
        <taxon>Craniata</taxon>
        <taxon>Vertebrata</taxon>
        <taxon>Euteleostomi</taxon>
        <taxon>Mammalia</taxon>
        <taxon>Eutheria</taxon>
        <taxon>Euarchontoglires</taxon>
        <taxon>Glires</taxon>
        <taxon>Rodentia</taxon>
        <taxon>Myomorpha</taxon>
        <taxon>Muroidea</taxon>
        <taxon>Cricetidae</taxon>
        <taxon>Neotominae</taxon>
        <taxon>Neotoma</taxon>
    </lineage>
</organism>
<dbReference type="STRING" id="56216.A0A1A6GGW9"/>
<accession>A0A1A6GGW9</accession>
<evidence type="ECO:0000313" key="1">
    <source>
        <dbReference type="EMBL" id="OBS65518.1"/>
    </source>
</evidence>
<dbReference type="EMBL" id="LZPO01096336">
    <property type="protein sequence ID" value="OBS65518.1"/>
    <property type="molecule type" value="Genomic_DNA"/>
</dbReference>
<feature type="non-terminal residue" evidence="1">
    <location>
        <position position="88"/>
    </location>
</feature>
<dbReference type="Proteomes" id="UP000092124">
    <property type="component" value="Unassembled WGS sequence"/>
</dbReference>
<protein>
    <submittedName>
        <fullName evidence="1">Uncharacterized protein</fullName>
    </submittedName>
</protein>
<evidence type="ECO:0000313" key="2">
    <source>
        <dbReference type="Proteomes" id="UP000092124"/>
    </source>
</evidence>
<name>A0A1A6GGW9_NEOLE</name>
<sequence>LKAYKDLGCHEEAKDVLPELTLSSQHGLSDDSCSHYVVAEITTTAASVAVGSALGHIMGLIVSGGFSGGNKAEITKPGITSQEPLGAQ</sequence>
<feature type="non-terminal residue" evidence="1">
    <location>
        <position position="1"/>
    </location>
</feature>